<organism evidence="9 10">
    <name type="scientific">Silurus meridionalis</name>
    <name type="common">Southern catfish</name>
    <name type="synonym">Silurus soldatovi meridionalis</name>
    <dbReference type="NCBI Taxonomy" id="175797"/>
    <lineage>
        <taxon>Eukaryota</taxon>
        <taxon>Metazoa</taxon>
        <taxon>Chordata</taxon>
        <taxon>Craniata</taxon>
        <taxon>Vertebrata</taxon>
        <taxon>Euteleostomi</taxon>
        <taxon>Actinopterygii</taxon>
        <taxon>Neopterygii</taxon>
        <taxon>Teleostei</taxon>
        <taxon>Ostariophysi</taxon>
        <taxon>Siluriformes</taxon>
        <taxon>Siluridae</taxon>
        <taxon>Silurus</taxon>
    </lineage>
</organism>
<dbReference type="InterPro" id="IPR041075">
    <property type="entry name" value="NOD1/2_WH"/>
</dbReference>
<dbReference type="InterPro" id="IPR041267">
    <property type="entry name" value="NLRP_HD2"/>
</dbReference>
<feature type="compositionally biased region" description="Basic and acidic residues" evidence="7">
    <location>
        <begin position="9"/>
        <end position="21"/>
    </location>
</feature>
<gene>
    <name evidence="9" type="ORF">HF521_003505</name>
</gene>
<dbReference type="SUPFAM" id="SSF52047">
    <property type="entry name" value="RNI-like"/>
    <property type="match status" value="2"/>
</dbReference>
<dbReference type="FunFam" id="3.40.50.300:FF:001524">
    <property type="entry name" value="Si:dkey-126g1.7"/>
    <property type="match status" value="1"/>
</dbReference>
<evidence type="ECO:0000256" key="2">
    <source>
        <dbReference type="ARBA" id="ARBA00022490"/>
    </source>
</evidence>
<feature type="domain" description="NACHT" evidence="8">
    <location>
        <begin position="638"/>
        <end position="771"/>
    </location>
</feature>
<name>A0A8T0AYK3_SILME</name>
<evidence type="ECO:0000256" key="4">
    <source>
        <dbReference type="ARBA" id="ARBA00022737"/>
    </source>
</evidence>
<comment type="subcellular location">
    <subcellularLocation>
        <location evidence="1">Cytoplasm</location>
    </subcellularLocation>
</comment>
<dbReference type="Gene3D" id="3.80.10.10">
    <property type="entry name" value="Ribonuclease Inhibitor"/>
    <property type="match status" value="2"/>
</dbReference>
<evidence type="ECO:0000256" key="7">
    <source>
        <dbReference type="SAM" id="MobiDB-lite"/>
    </source>
</evidence>
<sequence length="1321" mass="150416">MSSPEDNEDKYKRYQTERSEPPEPSVLSMKSDMSMGTPIMLQQEETESFSDKKISKPPEFSSQSMRSGRSMGEPIRFQEKEISRNNPSVVHDADSQVQQTRREIVKVMKDMDQQSSTKEPDPSLRKAFKSNLQKKFQMINEGVQMIGNRRLLNEIYTQLYITYWIGEHINKGHESNHLKELCLSYNKLQDSGVKKLCEALQSPDCKLQTLRVPTHHNKLQTEADRVTTPTELTIEADMAVFTNKLLPWTVGVFPKSCFLKARGDSHVLSQGFKKGRVIIQSWGIIKSPNEKWLEHKTFQRLGKGKSPEVEVKEEQRRRSAEEQRNRGTVEQQNRRAFATREDLHLFFRRYITTPEKMSSSESDVEEDESYQKKMSYSPGPSVVSMKSEQSMGLPILFSVDQKKSLFKKKRSESPETSITSVKRKSSDSPYEQADAPRKKNKKTRSDSPGPSVVSMKSEQSMGLPIMFSEEQKRYKKRSDSPGPSVVSLKSDQSMGLPMKFSEEQKKDKQGLSNPLTGQLETEFLPTRAEYPADNIRVMEDKAHLSRTRELDTSWKQSFKSKLQKKFERISEGILKYGNSRLLNEVYTELCITSEFRCSHVYEEHEVSYSESCRSLITEESINCNDIFKALPGDEKPIRTLLTEGIAGIGKTVSVQKFVLDWTEGKANQDLDFIFPFNFRKLNFQKKKCFSLLELLNFYFPETKNQIMDFHHYRIMFIFDGLDESRFTFDFLNSKVLTDPTASASLDVLLTNLINGNLLPSAFLWITSRPAASSEIPPVCIHRVTEVRGFSDPQKDEYFRKRISDQDLANKIITHLKSSRSLYIMCHMPVFCWIAATVLEGMFSEEETGEVPKTLTQMFTHFLILQIKRGCLKYKKQEVDPGQVTDIVVKLGKLAFQQLEKRNLIFYEEDLLKCGIDVREATVYSGVCTQIFIEEVSSHLGKVYSFVHLSVQEHLAAVFVFLSCVNGNLSKQEVPEILDLSSTATLLDLLKAAVAKALKSKTGHLDLFLRFLMGLSLESNSVILQAHLTETGRRYLRNHAAATNKEITTYIKEKIRKNPSEKKSINLFRCLNELDDQSLVQEVQHFLSNRVNHCLRGVKLSAVQWSALVFLLLNSNEVLEEFDLQKYAPSDDCLMKLHQVVAMSRKALLCRCNLTRKSLTSLAKALSSPCSCLRELDLSDNNLQDSGFKLLSPGLESPHCKLEILRLHNCQLTQKSCAVIVVVLTSKSTHLIELSLGHNNLQDSGVKSLSGALQSPCCKLKSLSLNECGFTEEGCISLAEALKSNSHLRELDLCANDLGEQGVKMLTDIKEDENYTLEKLKL</sequence>
<evidence type="ECO:0000256" key="6">
    <source>
        <dbReference type="ARBA" id="ARBA00022840"/>
    </source>
</evidence>
<dbReference type="Gene3D" id="3.40.50.300">
    <property type="entry name" value="P-loop containing nucleotide triphosphate hydrolases"/>
    <property type="match status" value="1"/>
</dbReference>
<dbReference type="Pfam" id="PF05729">
    <property type="entry name" value="NACHT"/>
    <property type="match status" value="1"/>
</dbReference>
<evidence type="ECO:0000256" key="1">
    <source>
        <dbReference type="ARBA" id="ARBA00004496"/>
    </source>
</evidence>
<accession>A0A8T0AYK3</accession>
<feature type="compositionally biased region" description="Low complexity" evidence="7">
    <location>
        <begin position="61"/>
        <end position="71"/>
    </location>
</feature>
<dbReference type="PROSITE" id="PS50837">
    <property type="entry name" value="NACHT"/>
    <property type="match status" value="1"/>
</dbReference>
<dbReference type="Pfam" id="PF14484">
    <property type="entry name" value="FISNA"/>
    <property type="match status" value="2"/>
</dbReference>
<dbReference type="InterPro" id="IPR029495">
    <property type="entry name" value="NACHT-assoc"/>
</dbReference>
<evidence type="ECO:0000313" key="9">
    <source>
        <dbReference type="EMBL" id="KAF7698763.1"/>
    </source>
</evidence>
<feature type="region of interest" description="Disordered" evidence="7">
    <location>
        <begin position="303"/>
        <end position="335"/>
    </location>
</feature>
<dbReference type="Pfam" id="PF17776">
    <property type="entry name" value="NLRC4_HD2"/>
    <property type="match status" value="1"/>
</dbReference>
<reference evidence="9" key="1">
    <citation type="submission" date="2020-08" db="EMBL/GenBank/DDBJ databases">
        <title>Chromosome-level assembly of Southern catfish (Silurus meridionalis) provides insights into visual adaptation to the nocturnal and benthic lifestyles.</title>
        <authorList>
            <person name="Zhang Y."/>
            <person name="Wang D."/>
            <person name="Peng Z."/>
        </authorList>
    </citation>
    <scope>NUCLEOTIDE SEQUENCE</scope>
    <source>
        <strain evidence="9">SWU-2019-XX</strain>
        <tissue evidence="9">Muscle</tissue>
    </source>
</reference>
<feature type="region of interest" description="Disordered" evidence="7">
    <location>
        <begin position="405"/>
        <end position="495"/>
    </location>
</feature>
<dbReference type="EMBL" id="JABFDY010000013">
    <property type="protein sequence ID" value="KAF7698763.1"/>
    <property type="molecule type" value="Genomic_DNA"/>
</dbReference>
<dbReference type="GO" id="GO:0005524">
    <property type="term" value="F:ATP binding"/>
    <property type="evidence" value="ECO:0007669"/>
    <property type="project" value="UniProtKB-KW"/>
</dbReference>
<dbReference type="Pfam" id="PF17779">
    <property type="entry name" value="WHD_NOD2"/>
    <property type="match status" value="1"/>
</dbReference>
<dbReference type="Proteomes" id="UP000606274">
    <property type="component" value="Unassembled WGS sequence"/>
</dbReference>
<keyword evidence="3" id="KW-0433">Leucine-rich repeat</keyword>
<dbReference type="InterPro" id="IPR001611">
    <property type="entry name" value="Leu-rich_rpt"/>
</dbReference>
<dbReference type="SMART" id="SM01288">
    <property type="entry name" value="FISNA"/>
    <property type="match status" value="2"/>
</dbReference>
<dbReference type="PANTHER" id="PTHR24106">
    <property type="entry name" value="NACHT, LRR AND CARD DOMAINS-CONTAINING"/>
    <property type="match status" value="1"/>
</dbReference>
<evidence type="ECO:0000256" key="3">
    <source>
        <dbReference type="ARBA" id="ARBA00022614"/>
    </source>
</evidence>
<keyword evidence="6" id="KW-0067">ATP-binding</keyword>
<feature type="compositionally biased region" description="Basic and acidic residues" evidence="7">
    <location>
        <begin position="305"/>
        <end position="327"/>
    </location>
</feature>
<feature type="region of interest" description="Disordered" evidence="7">
    <location>
        <begin position="356"/>
        <end position="385"/>
    </location>
</feature>
<keyword evidence="4" id="KW-0677">Repeat</keyword>
<protein>
    <recommendedName>
        <fullName evidence="8">NACHT domain-containing protein</fullName>
    </recommendedName>
</protein>
<evidence type="ECO:0000256" key="5">
    <source>
        <dbReference type="ARBA" id="ARBA00022741"/>
    </source>
</evidence>
<dbReference type="InterPro" id="IPR032675">
    <property type="entry name" value="LRR_dom_sf"/>
</dbReference>
<keyword evidence="10" id="KW-1185">Reference proteome</keyword>
<evidence type="ECO:0000259" key="8">
    <source>
        <dbReference type="PROSITE" id="PS50837"/>
    </source>
</evidence>
<dbReference type="InterPro" id="IPR027417">
    <property type="entry name" value="P-loop_NTPase"/>
</dbReference>
<keyword evidence="5" id="KW-0547">Nucleotide-binding</keyword>
<feature type="region of interest" description="Disordered" evidence="7">
    <location>
        <begin position="1"/>
        <end position="71"/>
    </location>
</feature>
<dbReference type="InterPro" id="IPR051261">
    <property type="entry name" value="NLR"/>
</dbReference>
<comment type="caution">
    <text evidence="9">The sequence shown here is derived from an EMBL/GenBank/DDBJ whole genome shotgun (WGS) entry which is preliminary data.</text>
</comment>
<dbReference type="GO" id="GO:0005737">
    <property type="term" value="C:cytoplasm"/>
    <property type="evidence" value="ECO:0007669"/>
    <property type="project" value="UniProtKB-SubCell"/>
</dbReference>
<evidence type="ECO:0000313" key="10">
    <source>
        <dbReference type="Proteomes" id="UP000606274"/>
    </source>
</evidence>
<dbReference type="SMART" id="SM00368">
    <property type="entry name" value="LRR_RI"/>
    <property type="match status" value="6"/>
</dbReference>
<dbReference type="Pfam" id="PF13516">
    <property type="entry name" value="LRR_6"/>
    <property type="match status" value="4"/>
</dbReference>
<keyword evidence="2" id="KW-0963">Cytoplasm</keyword>
<proteinExistence type="predicted"/>
<dbReference type="InterPro" id="IPR007111">
    <property type="entry name" value="NACHT_NTPase"/>
</dbReference>